<evidence type="ECO:0000259" key="7">
    <source>
        <dbReference type="PROSITE" id="PS50048"/>
    </source>
</evidence>
<feature type="compositionally biased region" description="Basic and acidic residues" evidence="6">
    <location>
        <begin position="64"/>
        <end position="74"/>
    </location>
</feature>
<dbReference type="GO" id="GO:0000981">
    <property type="term" value="F:DNA-binding transcription factor activity, RNA polymerase II-specific"/>
    <property type="evidence" value="ECO:0007669"/>
    <property type="project" value="InterPro"/>
</dbReference>
<keyword evidence="4" id="KW-0804">Transcription</keyword>
<sequence>MHPSTATTSVKRPLSRNSACEECKLRKIKCPAQKPKCMNCVQHDRLCTYPEPSARRLYLERRYENGQGRSERSVSNETSYQNGGIYPSHGSQISRPAPYPARNPGLHSFQPSAGTGADQPLPAHLDELDFSWLLDIPTLDAPTPEFDQEQYLWLYFTYQTFSGLEMSITRFYERLASPDDAERPHPALLNAIYMTVTRASLIPSVRAKTEMYYDAAQSAFRGAIKDYGTMRSNMLDLMRAAVLMCEWLWTEFREGEALMMTAEACRIATGCCFDQIPSSKSIEPPGRVRLLLRRRPFVNLPRDYVELADRIYAFWSVAMLDMSASIATCMPLHIDILDVVTPLPNPWGTYGEGSSVPDCHVADLFKSPHEQVPPQTHL</sequence>
<dbReference type="GO" id="GO:0008270">
    <property type="term" value="F:zinc ion binding"/>
    <property type="evidence" value="ECO:0007669"/>
    <property type="project" value="InterPro"/>
</dbReference>
<evidence type="ECO:0000256" key="5">
    <source>
        <dbReference type="ARBA" id="ARBA00023242"/>
    </source>
</evidence>
<evidence type="ECO:0000256" key="2">
    <source>
        <dbReference type="ARBA" id="ARBA00022723"/>
    </source>
</evidence>
<evidence type="ECO:0000256" key="6">
    <source>
        <dbReference type="SAM" id="MobiDB-lite"/>
    </source>
</evidence>
<dbReference type="EMBL" id="JBCAWK010000010">
    <property type="protein sequence ID" value="KAK8847709.1"/>
    <property type="molecule type" value="Genomic_DNA"/>
</dbReference>
<dbReference type="AlphaFoldDB" id="A0AAW0YWK6"/>
<dbReference type="GeneID" id="92182826"/>
<feature type="domain" description="Zn(2)-C6 fungal-type" evidence="7">
    <location>
        <begin position="19"/>
        <end position="49"/>
    </location>
</feature>
<protein>
    <recommendedName>
        <fullName evidence="7">Zn(2)-C6 fungal-type domain-containing protein</fullName>
    </recommendedName>
</protein>
<accession>A0AAW0YWK6</accession>
<dbReference type="InterPro" id="IPR001138">
    <property type="entry name" value="Zn2Cys6_DnaBD"/>
</dbReference>
<keyword evidence="3" id="KW-0805">Transcription regulation</keyword>
<name>A0AAW0YWK6_9TREE</name>
<dbReference type="CDD" id="cd00067">
    <property type="entry name" value="GAL4"/>
    <property type="match status" value="1"/>
</dbReference>
<dbReference type="InterPro" id="IPR050815">
    <property type="entry name" value="TF_fung"/>
</dbReference>
<evidence type="ECO:0000313" key="8">
    <source>
        <dbReference type="EMBL" id="KAK8847709.1"/>
    </source>
</evidence>
<organism evidence="8 9">
    <name type="scientific">Kwoniella newhampshirensis</name>
    <dbReference type="NCBI Taxonomy" id="1651941"/>
    <lineage>
        <taxon>Eukaryota</taxon>
        <taxon>Fungi</taxon>
        <taxon>Dikarya</taxon>
        <taxon>Basidiomycota</taxon>
        <taxon>Agaricomycotina</taxon>
        <taxon>Tremellomycetes</taxon>
        <taxon>Tremellales</taxon>
        <taxon>Cryptococcaceae</taxon>
        <taxon>Kwoniella</taxon>
    </lineage>
</organism>
<dbReference type="SUPFAM" id="SSF57701">
    <property type="entry name" value="Zn2/Cys6 DNA-binding domain"/>
    <property type="match status" value="1"/>
</dbReference>
<dbReference type="PROSITE" id="PS50048">
    <property type="entry name" value="ZN2_CY6_FUNGAL_2"/>
    <property type="match status" value="1"/>
</dbReference>
<dbReference type="PROSITE" id="PS00463">
    <property type="entry name" value="ZN2_CY6_FUNGAL_1"/>
    <property type="match status" value="1"/>
</dbReference>
<evidence type="ECO:0000313" key="9">
    <source>
        <dbReference type="Proteomes" id="UP001388673"/>
    </source>
</evidence>
<dbReference type="PANTHER" id="PTHR47338">
    <property type="entry name" value="ZN(II)2CYS6 TRANSCRIPTION FACTOR (EUROFUNG)-RELATED"/>
    <property type="match status" value="1"/>
</dbReference>
<reference evidence="8 9" key="1">
    <citation type="journal article" date="2024" name="bioRxiv">
        <title>Comparative genomics of Cryptococcus and Kwoniella reveals pathogenesis evolution and contrasting karyotype dynamics via intercentromeric recombination or chromosome fusion.</title>
        <authorList>
            <person name="Coelho M.A."/>
            <person name="David-Palma M."/>
            <person name="Shea T."/>
            <person name="Bowers K."/>
            <person name="McGinley-Smith S."/>
            <person name="Mohammad A.W."/>
            <person name="Gnirke A."/>
            <person name="Yurkov A.M."/>
            <person name="Nowrousian M."/>
            <person name="Sun S."/>
            <person name="Cuomo C.A."/>
            <person name="Heitman J."/>
        </authorList>
    </citation>
    <scope>NUCLEOTIDE SEQUENCE [LARGE SCALE GENOMIC DNA]</scope>
    <source>
        <strain evidence="8 9">CBS 13917</strain>
    </source>
</reference>
<dbReference type="InterPro" id="IPR036864">
    <property type="entry name" value="Zn2-C6_fun-type_DNA-bd_sf"/>
</dbReference>
<dbReference type="GO" id="GO:0005634">
    <property type="term" value="C:nucleus"/>
    <property type="evidence" value="ECO:0007669"/>
    <property type="project" value="UniProtKB-SubCell"/>
</dbReference>
<dbReference type="Pfam" id="PF00172">
    <property type="entry name" value="Zn_clus"/>
    <property type="match status" value="1"/>
</dbReference>
<evidence type="ECO:0000256" key="4">
    <source>
        <dbReference type="ARBA" id="ARBA00023163"/>
    </source>
</evidence>
<dbReference type="Gene3D" id="4.10.240.10">
    <property type="entry name" value="Zn(2)-C6 fungal-type DNA-binding domain"/>
    <property type="match status" value="1"/>
</dbReference>
<dbReference type="KEGG" id="kne:92182826"/>
<dbReference type="CDD" id="cd12148">
    <property type="entry name" value="fungal_TF_MHR"/>
    <property type="match status" value="1"/>
</dbReference>
<evidence type="ECO:0000256" key="1">
    <source>
        <dbReference type="ARBA" id="ARBA00004123"/>
    </source>
</evidence>
<dbReference type="Proteomes" id="UP001388673">
    <property type="component" value="Unassembled WGS sequence"/>
</dbReference>
<keyword evidence="2" id="KW-0479">Metal-binding</keyword>
<gene>
    <name evidence="8" type="ORF">IAR55_005568</name>
</gene>
<dbReference type="RefSeq" id="XP_066801227.1">
    <property type="nucleotide sequence ID" value="XM_066948659.1"/>
</dbReference>
<proteinExistence type="predicted"/>
<keyword evidence="9" id="KW-1185">Reference proteome</keyword>
<dbReference type="PANTHER" id="PTHR47338:SF29">
    <property type="entry name" value="ZN(2)-C6 FUNGAL-TYPE DOMAIN-CONTAINING PROTEIN"/>
    <property type="match status" value="1"/>
</dbReference>
<feature type="region of interest" description="Disordered" evidence="6">
    <location>
        <begin position="64"/>
        <end position="120"/>
    </location>
</feature>
<comment type="caution">
    <text evidence="8">The sequence shown here is derived from an EMBL/GenBank/DDBJ whole genome shotgun (WGS) entry which is preliminary data.</text>
</comment>
<keyword evidence="5" id="KW-0539">Nucleus</keyword>
<evidence type="ECO:0000256" key="3">
    <source>
        <dbReference type="ARBA" id="ARBA00023015"/>
    </source>
</evidence>
<comment type="subcellular location">
    <subcellularLocation>
        <location evidence="1">Nucleus</location>
    </subcellularLocation>
</comment>
<dbReference type="SMART" id="SM00066">
    <property type="entry name" value="GAL4"/>
    <property type="match status" value="1"/>
</dbReference>